<dbReference type="NCBIfam" id="NF033510">
    <property type="entry name" value="Ca_tandemer"/>
    <property type="match status" value="3"/>
</dbReference>
<accession>A0A0B8PGZ2</accession>
<dbReference type="Pfam" id="PF19077">
    <property type="entry name" value="Big_13"/>
    <property type="match status" value="3"/>
</dbReference>
<evidence type="ECO:0000256" key="1">
    <source>
        <dbReference type="SAM" id="MobiDB-lite"/>
    </source>
</evidence>
<evidence type="ECO:0000313" key="3">
    <source>
        <dbReference type="EMBL" id="GAM65596.1"/>
    </source>
</evidence>
<proteinExistence type="predicted"/>
<name>A0A0B8PGZ2_9VIBR</name>
<dbReference type="EMBL" id="BBSA01000021">
    <property type="protein sequence ID" value="GAM65596.1"/>
    <property type="molecule type" value="Genomic_DNA"/>
</dbReference>
<dbReference type="InterPro" id="IPR010221">
    <property type="entry name" value="VCBS_dom"/>
</dbReference>
<evidence type="ECO:0000313" key="4">
    <source>
        <dbReference type="Proteomes" id="UP000031670"/>
    </source>
</evidence>
<feature type="domain" description="Bacterial Ig-like" evidence="2">
    <location>
        <begin position="351"/>
        <end position="447"/>
    </location>
</feature>
<sequence length="1035" mass="107161">MGQGESEQVQYEVQSAGGDKHIITLTIHGTNDAPVLSVTQTTPTTGTLTETDLDTKDTHTFSVVSSTGQFGSLSVDPDTGAYVYTANGSVAGMSYNAATHTYHGTDVFEVKVADNHGGESSRFMTFDTNGHVSVVPGQQPTVSTSVPVNPLVTTTQPSLPAGINTPPINAVTVDLATPSDTGTSDTDNLTKDSTPTITGHTDIPYSQVTIYDGSKPVGHTVSDGSGQYSVAVSSLSDGDHNLSAKALAPSSALPATSSLLSVHVDTAIAPLQVSLTHDTGSNTSDLISSDGSLTITGQEVGATVEYSTDNGHTWTSSFTPQQGTNTVSVRQTDTAGNVSASTSLTFTYDDQIATPSIDVKSSTDSGISATDDLTNIHTPIITGSAEANSSISIADETGKVIATGTANSQGIYQLTTSDIAEGKHTFTVSSTDAAGNQSTASLPVEVDYTAPTISKVNLKTETTHQPTFSGTVSLDTASVDIVIKSGGTTIETLHATLDGKGGYTVDATNLPDRSYTAYIQATDKAGNTTASGYAGTFDRFTVDTHASAPTISFESTGADNIYNAAEVASGAANTITSTIHLPADAQPKDILTINGQPHSITNAEYLAKSVEIEVAPGASITASITDKSGNTSTVANATAPSADTSVAPLQVSLTHDTGSNSSDLITNDGSLNITGQEAGSTVEYSVDGGHTWTSSFTPQQGTNTVSVRQTDSAGNVSPDTSVTFTLDNTIAAPTVSLRNDTGRHSVNTPDLITKDPQLSIQTEAGAKVEYSNDGGHSWTAAFNPVEGVNDLQVRQTDIAGNVSPATHFSFTLDTTPGTVTVNPISQDNALNAAENNQPLVITGTTSNIAPGDVVYVVIGNKHFYDATVKPDGTWSLTLSTSVHQNIMATDRDYSIQVGTVDTAGNSTPRISTHLLIDTDAPLPRITVNSVTSDDIINKIEAGGDIDITGHVSGDFNTGDTVSLTINGQAISGYTAQVQANGDYLVSVPAKVLLTHNIHTSSTQGTVLRQQSPLMTVSEIQVVHHQVQDHSPMTFV</sequence>
<dbReference type="Pfam" id="PF17963">
    <property type="entry name" value="Big_9"/>
    <property type="match status" value="1"/>
</dbReference>
<dbReference type="InterPro" id="IPR049826">
    <property type="entry name" value="Ig-like_ice"/>
</dbReference>
<organism evidence="3 4">
    <name type="scientific">Vibrio ishigakensis</name>
    <dbReference type="NCBI Taxonomy" id="1481914"/>
    <lineage>
        <taxon>Bacteria</taxon>
        <taxon>Pseudomonadati</taxon>
        <taxon>Pseudomonadota</taxon>
        <taxon>Gammaproteobacteria</taxon>
        <taxon>Vibrionales</taxon>
        <taxon>Vibrionaceae</taxon>
        <taxon>Vibrio</taxon>
    </lineage>
</organism>
<dbReference type="SUPFAM" id="SSF50939">
    <property type="entry name" value="Sialidases"/>
    <property type="match status" value="1"/>
</dbReference>
<evidence type="ECO:0000259" key="2">
    <source>
        <dbReference type="Pfam" id="PF19077"/>
    </source>
</evidence>
<feature type="region of interest" description="Disordered" evidence="1">
    <location>
        <begin position="178"/>
        <end position="201"/>
    </location>
</feature>
<reference evidence="3 4" key="2">
    <citation type="submission" date="2015-01" db="EMBL/GenBank/DDBJ databases">
        <authorList>
            <consortium name="NBRP consortium"/>
            <person name="Sawabe T."/>
            <person name="Meirelles P."/>
            <person name="Feng G."/>
            <person name="Sayaka M."/>
            <person name="Hattori M."/>
            <person name="Ohkuma M."/>
        </authorList>
    </citation>
    <scope>NUCLEOTIDE SEQUENCE [LARGE SCALE GENOMIC DNA]</scope>
    <source>
        <strain evidence="3 4">JCM19232</strain>
    </source>
</reference>
<feature type="domain" description="Bacterial Ig-like" evidence="2">
    <location>
        <begin position="168"/>
        <end position="266"/>
    </location>
</feature>
<dbReference type="InterPro" id="IPR013783">
    <property type="entry name" value="Ig-like_fold"/>
</dbReference>
<dbReference type="NCBIfam" id="TIGR01965">
    <property type="entry name" value="VCBS_repeat"/>
    <property type="match status" value="2"/>
</dbReference>
<reference evidence="3 4" key="1">
    <citation type="submission" date="2015-01" db="EMBL/GenBank/DDBJ databases">
        <title>Vibrio sp. C5 JCM 19232 whole genome shotgun sequence.</title>
        <authorList>
            <person name="Sawabe T."/>
            <person name="Meirelles P."/>
            <person name="Feng G."/>
            <person name="Sayaka M."/>
            <person name="Hattori M."/>
            <person name="Ohkuma M."/>
        </authorList>
    </citation>
    <scope>NUCLEOTIDE SEQUENCE [LARGE SCALE GENOMIC DNA]</scope>
    <source>
        <strain evidence="3 4">JCM19232</strain>
    </source>
</reference>
<protein>
    <submittedName>
        <fullName evidence="3">Probable RTX</fullName>
    </submittedName>
</protein>
<dbReference type="InterPro" id="IPR036278">
    <property type="entry name" value="Sialidase_sf"/>
</dbReference>
<dbReference type="NCBIfam" id="NF012196">
    <property type="entry name" value="Ig_like_ice"/>
    <property type="match status" value="2"/>
</dbReference>
<dbReference type="AlphaFoldDB" id="A0A0B8PGZ2"/>
<feature type="domain" description="Bacterial Ig-like" evidence="2">
    <location>
        <begin position="463"/>
        <end position="534"/>
    </location>
</feature>
<dbReference type="Gene3D" id="2.60.40.10">
    <property type="entry name" value="Immunoglobulins"/>
    <property type="match status" value="8"/>
</dbReference>
<gene>
    <name evidence="3" type="ORF">JCM19232_4943</name>
</gene>
<dbReference type="Proteomes" id="UP000031670">
    <property type="component" value="Unassembled WGS sequence"/>
</dbReference>
<dbReference type="InterPro" id="IPR044016">
    <property type="entry name" value="Big_13"/>
</dbReference>
<comment type="caution">
    <text evidence="3">The sequence shown here is derived from an EMBL/GenBank/DDBJ whole genome shotgun (WGS) entry which is preliminary data.</text>
</comment>